<dbReference type="SUPFAM" id="SSF53649">
    <property type="entry name" value="Alkaline phosphatase-like"/>
    <property type="match status" value="1"/>
</dbReference>
<dbReference type="GO" id="GO:0004065">
    <property type="term" value="F:arylsulfatase activity"/>
    <property type="evidence" value="ECO:0007669"/>
    <property type="project" value="UniProtKB-EC"/>
</dbReference>
<dbReference type="InterPro" id="IPR017850">
    <property type="entry name" value="Alkaline_phosphatase_core_sf"/>
</dbReference>
<dbReference type="Pfam" id="PF00884">
    <property type="entry name" value="Sulfatase"/>
    <property type="match status" value="1"/>
</dbReference>
<dbReference type="CDD" id="cd16022">
    <property type="entry name" value="sulfatase_like"/>
    <property type="match status" value="1"/>
</dbReference>
<name>A0ABT4QGN6_9BACL</name>
<reference evidence="4 5" key="1">
    <citation type="submission" date="2022-12" db="EMBL/GenBank/DDBJ databases">
        <title>Draft genome sequence of Paenibacillus sp. dW9.</title>
        <authorList>
            <person name="Choi E.-W."/>
            <person name="Kim D.-U."/>
        </authorList>
    </citation>
    <scope>NUCLEOTIDE SEQUENCE [LARGE SCALE GENOMIC DNA]</scope>
    <source>
        <strain evidence="5">dW9</strain>
    </source>
</reference>
<accession>A0ABT4QGN6</accession>
<dbReference type="RefSeq" id="WP_269884581.1">
    <property type="nucleotide sequence ID" value="NZ_JAQAGZ010000021.1"/>
</dbReference>
<dbReference type="EC" id="3.1.6.1" evidence="4"/>
<dbReference type="PANTHER" id="PTHR42693:SF53">
    <property type="entry name" value="ENDO-4-O-SULFATASE"/>
    <property type="match status" value="1"/>
</dbReference>
<comment type="similarity">
    <text evidence="1">Belongs to the sulfatase family.</text>
</comment>
<dbReference type="EMBL" id="JAQAGZ010000021">
    <property type="protein sequence ID" value="MCZ8516048.1"/>
    <property type="molecule type" value="Genomic_DNA"/>
</dbReference>
<dbReference type="NCBIfam" id="NF010322">
    <property type="entry name" value="PRK13759.1"/>
    <property type="match status" value="1"/>
</dbReference>
<keyword evidence="2 4" id="KW-0378">Hydrolase</keyword>
<protein>
    <submittedName>
        <fullName evidence="4">Arylsulfatase</fullName>
        <ecNumber evidence="4">3.1.6.1</ecNumber>
    </submittedName>
</protein>
<evidence type="ECO:0000256" key="1">
    <source>
        <dbReference type="ARBA" id="ARBA00008779"/>
    </source>
</evidence>
<dbReference type="InterPro" id="IPR000917">
    <property type="entry name" value="Sulfatase_N"/>
</dbReference>
<dbReference type="InterPro" id="IPR050738">
    <property type="entry name" value="Sulfatase"/>
</dbReference>
<feature type="domain" description="Sulfatase N-terminal" evidence="3">
    <location>
        <begin position="4"/>
        <end position="355"/>
    </location>
</feature>
<dbReference type="Proteomes" id="UP001527882">
    <property type="component" value="Unassembled WGS sequence"/>
</dbReference>
<proteinExistence type="inferred from homology"/>
<evidence type="ECO:0000313" key="5">
    <source>
        <dbReference type="Proteomes" id="UP001527882"/>
    </source>
</evidence>
<comment type="caution">
    <text evidence="4">The sequence shown here is derived from an EMBL/GenBank/DDBJ whole genome shotgun (WGS) entry which is preliminary data.</text>
</comment>
<sequence length="490" mass="56106">MSKPNVLFIMTDQQRWDSLGCYGNSVIETANLDWLASEGVVFENAYSSCPSCVPARASIMTGMHPWNTGILGMGNGQGPMGGGFQHTLPGELSKAAYHTQGVGKMHFHPQRLLNGFHSTFLDESGREESPGFISDYRQWFNRNKTGDFDIVDHGIDWNSWMARPYHAPEFLHPTNWTVNQSIEALKRRDPSKPFFLMTSFARPHSPYDALPYYFDLYQKKQVPEPYVGDWASIHDVEEDAAKPDAWRGVRSKGEIRRARAGYYGSIHHIDHQIGRLLLYLQKIQQLENTLIIFTSDHGDMLGDHNLWRKTYAYEGSAHIPMIVRLPESLGKPSYKRIDAPVLLQDIMPTILEATGTEIPETVDGISMLGLIRGEQTERSYIHGEHCTCYSEEQEMQYLTDGRMKYIWLPRVGIEQLFDLTEGRDETINLAKKKEYSHELQKWRARLVAELSPRNAGLTDGDQLVNQSGKPYLTSPKYKERLDAWEREFKK</sequence>
<evidence type="ECO:0000259" key="3">
    <source>
        <dbReference type="Pfam" id="PF00884"/>
    </source>
</evidence>
<keyword evidence="5" id="KW-1185">Reference proteome</keyword>
<organism evidence="4 5">
    <name type="scientific">Paenibacillus gyeongsangnamensis</name>
    <dbReference type="NCBI Taxonomy" id="3388067"/>
    <lineage>
        <taxon>Bacteria</taxon>
        <taxon>Bacillati</taxon>
        <taxon>Bacillota</taxon>
        <taxon>Bacilli</taxon>
        <taxon>Bacillales</taxon>
        <taxon>Paenibacillaceae</taxon>
        <taxon>Paenibacillus</taxon>
    </lineage>
</organism>
<evidence type="ECO:0000256" key="2">
    <source>
        <dbReference type="ARBA" id="ARBA00022801"/>
    </source>
</evidence>
<dbReference type="Gene3D" id="3.40.720.10">
    <property type="entry name" value="Alkaline Phosphatase, subunit A"/>
    <property type="match status" value="1"/>
</dbReference>
<evidence type="ECO:0000313" key="4">
    <source>
        <dbReference type="EMBL" id="MCZ8516048.1"/>
    </source>
</evidence>
<dbReference type="PANTHER" id="PTHR42693">
    <property type="entry name" value="ARYLSULFATASE FAMILY MEMBER"/>
    <property type="match status" value="1"/>
</dbReference>
<gene>
    <name evidence="4" type="ORF">O9H85_27330</name>
</gene>